<proteinExistence type="inferred from homology"/>
<comment type="similarity">
    <text evidence="1">Belongs to the peptidase M81 family.</text>
</comment>
<feature type="domain" description="Microcystin LR degradation protein MlrC N-terminal" evidence="3">
    <location>
        <begin position="3"/>
        <end position="297"/>
    </location>
</feature>
<evidence type="ECO:0000259" key="3">
    <source>
        <dbReference type="Pfam" id="PF07364"/>
    </source>
</evidence>
<sequence>MTRILVAGYQHETNTFAPSLADWAAFTRGDSFPEFTRGAAMVERLRGINIPVAGFLDAARSFGWECVPSCWAGAIPSSYVTKDAFERIAATICEDVKAACAQAGGLDAIYLDLHGAAVAEHAADSEGELLGRLRAIVGPKLPIVASLDLHANVTRRMLAEADAMVSYRTYPHVDMAETGARAAELLKRRLHAGRREPMHSRRVPYLIPLNAQSTWLQPAQGIYEELAALDRRYGTLLSFCPGFPASDFAECAPMVWGHGHDEPRTREAVEALYARAAEPTQWRQDILPARDAVARAMALAEHSDRPVVVADTQDNPGAGGDSNTTGMLHALLAQGAGRRYPGQVALGLMFDADAARTACDAGVGATLDLALGRAVPTFTGQPSDPPVQGRFTVRAVSNGRVTIKGPMMTGLSVALGPSACLEIDGVQIAVVSGKKQLMDRELLRMVGIQAEQQRIIVAKSSNHFRADFTPIASHVLVAKAAGPMAAEPSDLPWRHLPPEIRRAP</sequence>
<keyword evidence="5" id="KW-1185">Reference proteome</keyword>
<dbReference type="GO" id="GO:0006508">
    <property type="term" value="P:proteolysis"/>
    <property type="evidence" value="ECO:0007669"/>
    <property type="project" value="UniProtKB-KW"/>
</dbReference>
<keyword evidence="1" id="KW-0378">Hydrolase</keyword>
<comment type="function">
    <text evidence="1">Involved in peptidolytic degradation of cyclic heptapeptide hepatotoxin microcystin (MC).</text>
</comment>
<dbReference type="Pfam" id="PF07171">
    <property type="entry name" value="MlrC_C"/>
    <property type="match status" value="1"/>
</dbReference>
<comment type="caution">
    <text evidence="4">The sequence shown here is derived from an EMBL/GenBank/DDBJ whole genome shotgun (WGS) entry which is preliminary data.</text>
</comment>
<dbReference type="InterPro" id="IPR015995">
    <property type="entry name" value="MlrC_N"/>
</dbReference>
<keyword evidence="1" id="KW-0482">Metalloprotease</keyword>
<evidence type="ECO:0000313" key="4">
    <source>
        <dbReference type="EMBL" id="MBC5764539.1"/>
    </source>
</evidence>
<protein>
    <recommendedName>
        <fullName evidence="1">Microcystinase C</fullName>
        <shortName evidence="1">MlrC</shortName>
    </recommendedName>
</protein>
<feature type="domain" description="Microcystin LR degradation protein MlrC C-terminal" evidence="2">
    <location>
        <begin position="309"/>
        <end position="495"/>
    </location>
</feature>
<dbReference type="RefSeq" id="WP_187081003.1">
    <property type="nucleotide sequence ID" value="NZ_JACORU010000002.1"/>
</dbReference>
<dbReference type="InterPro" id="IPR009197">
    <property type="entry name" value="MlrC"/>
</dbReference>
<dbReference type="EMBL" id="JACORU010000002">
    <property type="protein sequence ID" value="MBC5764539.1"/>
    <property type="molecule type" value="Genomic_DNA"/>
</dbReference>
<dbReference type="InterPro" id="IPR010799">
    <property type="entry name" value="MlrC_C"/>
</dbReference>
<name>A0A923S1L1_9BURK</name>
<reference evidence="4" key="1">
    <citation type="submission" date="2020-08" db="EMBL/GenBank/DDBJ databases">
        <title>Ramlibacter sp. GTP1 16S ribosomal RNA gene genome sequencing and assembly.</title>
        <authorList>
            <person name="Kang M."/>
        </authorList>
    </citation>
    <scope>NUCLEOTIDE SEQUENCE</scope>
    <source>
        <strain evidence="4">GTP1</strain>
    </source>
</reference>
<dbReference type="AlphaFoldDB" id="A0A923S1L1"/>
<dbReference type="Proteomes" id="UP000596827">
    <property type="component" value="Unassembled WGS sequence"/>
</dbReference>
<dbReference type="GO" id="GO:0046872">
    <property type="term" value="F:metal ion binding"/>
    <property type="evidence" value="ECO:0007669"/>
    <property type="project" value="UniProtKB-KW"/>
</dbReference>
<dbReference type="Pfam" id="PF07364">
    <property type="entry name" value="DUF1485"/>
    <property type="match status" value="1"/>
</dbReference>
<gene>
    <name evidence="4" type="ORF">H8R02_08770</name>
</gene>
<organism evidence="4 5">
    <name type="scientific">Ramlibacter albus</name>
    <dbReference type="NCBI Taxonomy" id="2079448"/>
    <lineage>
        <taxon>Bacteria</taxon>
        <taxon>Pseudomonadati</taxon>
        <taxon>Pseudomonadota</taxon>
        <taxon>Betaproteobacteria</taxon>
        <taxon>Burkholderiales</taxon>
        <taxon>Comamonadaceae</taxon>
        <taxon>Ramlibacter</taxon>
    </lineage>
</organism>
<evidence type="ECO:0000259" key="2">
    <source>
        <dbReference type="Pfam" id="PF07171"/>
    </source>
</evidence>
<evidence type="ECO:0000256" key="1">
    <source>
        <dbReference type="PIRNR" id="PIRNR012702"/>
    </source>
</evidence>
<accession>A0A923S1L1</accession>
<evidence type="ECO:0000313" key="5">
    <source>
        <dbReference type="Proteomes" id="UP000596827"/>
    </source>
</evidence>
<comment type="cofactor">
    <cofactor evidence="1">
        <name>Zn(2+)</name>
        <dbReference type="ChEBI" id="CHEBI:29105"/>
    </cofactor>
    <text evidence="1">Binds 1 zinc ion per subunit.</text>
</comment>
<dbReference type="PIRSF" id="PIRSF012702">
    <property type="entry name" value="UCP012702"/>
    <property type="match status" value="1"/>
</dbReference>
<keyword evidence="1" id="KW-0645">Protease</keyword>
<dbReference type="GO" id="GO:0008237">
    <property type="term" value="F:metallopeptidase activity"/>
    <property type="evidence" value="ECO:0007669"/>
    <property type="project" value="UniProtKB-KW"/>
</dbReference>
<keyword evidence="1" id="KW-0479">Metal-binding</keyword>